<dbReference type="Gene3D" id="1.20.1540.10">
    <property type="entry name" value="Rhomboid-like"/>
    <property type="match status" value="1"/>
</dbReference>
<dbReference type="STRING" id="39966.A0A369JN56"/>
<feature type="transmembrane region" description="Helical" evidence="8">
    <location>
        <begin position="241"/>
        <end position="259"/>
    </location>
</feature>
<feature type="domain" description="Peptidase S54 rhomboid" evidence="9">
    <location>
        <begin position="146"/>
        <end position="288"/>
    </location>
</feature>
<gene>
    <name evidence="10" type="primary">RBL12</name>
    <name evidence="10" type="ORF">Hypma_009567</name>
</gene>
<keyword evidence="6 8" id="KW-0472">Membrane</keyword>
<accession>A0A369JN56</accession>
<evidence type="ECO:0000256" key="7">
    <source>
        <dbReference type="SAM" id="MobiDB-lite"/>
    </source>
</evidence>
<dbReference type="GO" id="GO:0006465">
    <property type="term" value="P:signal peptide processing"/>
    <property type="evidence" value="ECO:0007669"/>
    <property type="project" value="TreeGrafter"/>
</dbReference>
<keyword evidence="3 8" id="KW-0812">Transmembrane</keyword>
<dbReference type="Pfam" id="PF01694">
    <property type="entry name" value="Rhomboid"/>
    <property type="match status" value="1"/>
</dbReference>
<dbReference type="OrthoDB" id="418595at2759"/>
<dbReference type="InterPro" id="IPR050925">
    <property type="entry name" value="Rhomboid_protease_S54"/>
</dbReference>
<evidence type="ECO:0000256" key="2">
    <source>
        <dbReference type="ARBA" id="ARBA00009045"/>
    </source>
</evidence>
<keyword evidence="11" id="KW-1185">Reference proteome</keyword>
<dbReference type="InterPro" id="IPR035952">
    <property type="entry name" value="Rhomboid-like_sf"/>
</dbReference>
<evidence type="ECO:0000313" key="10">
    <source>
        <dbReference type="EMBL" id="RDB23288.1"/>
    </source>
</evidence>
<name>A0A369JN56_HYPMA</name>
<feature type="transmembrane region" description="Helical" evidence="8">
    <location>
        <begin position="217"/>
        <end position="234"/>
    </location>
</feature>
<evidence type="ECO:0000256" key="1">
    <source>
        <dbReference type="ARBA" id="ARBA00004141"/>
    </source>
</evidence>
<dbReference type="EMBL" id="LUEZ02000047">
    <property type="protein sequence ID" value="RDB23288.1"/>
    <property type="molecule type" value="Genomic_DNA"/>
</dbReference>
<comment type="similarity">
    <text evidence="2">Belongs to the peptidase S54 family.</text>
</comment>
<dbReference type="InParanoid" id="A0A369JN56"/>
<dbReference type="SUPFAM" id="SSF144091">
    <property type="entry name" value="Rhomboid-like"/>
    <property type="match status" value="1"/>
</dbReference>
<organism evidence="10 11">
    <name type="scientific">Hypsizygus marmoreus</name>
    <name type="common">White beech mushroom</name>
    <name type="synonym">Agaricus marmoreus</name>
    <dbReference type="NCBI Taxonomy" id="39966"/>
    <lineage>
        <taxon>Eukaryota</taxon>
        <taxon>Fungi</taxon>
        <taxon>Dikarya</taxon>
        <taxon>Basidiomycota</taxon>
        <taxon>Agaricomycotina</taxon>
        <taxon>Agaricomycetes</taxon>
        <taxon>Agaricomycetidae</taxon>
        <taxon>Agaricales</taxon>
        <taxon>Tricholomatineae</taxon>
        <taxon>Lyophyllaceae</taxon>
        <taxon>Hypsizygus</taxon>
    </lineage>
</organism>
<evidence type="ECO:0000256" key="4">
    <source>
        <dbReference type="ARBA" id="ARBA00022801"/>
    </source>
</evidence>
<feature type="transmembrane region" description="Helical" evidence="8">
    <location>
        <begin position="97"/>
        <end position="115"/>
    </location>
</feature>
<keyword evidence="4" id="KW-0378">Hydrolase</keyword>
<reference evidence="10" key="1">
    <citation type="submission" date="2018-04" db="EMBL/GenBank/DDBJ databases">
        <title>Whole genome sequencing of Hypsizygus marmoreus.</title>
        <authorList>
            <person name="Choi I.-G."/>
            <person name="Min B."/>
            <person name="Kim J.-G."/>
            <person name="Kim S."/>
            <person name="Oh Y.-L."/>
            <person name="Kong W.-S."/>
            <person name="Park H."/>
            <person name="Jeong J."/>
            <person name="Song E.-S."/>
        </authorList>
    </citation>
    <scope>NUCLEOTIDE SEQUENCE [LARGE SCALE GENOMIC DNA]</scope>
    <source>
        <strain evidence="10">51987-8</strain>
    </source>
</reference>
<evidence type="ECO:0000256" key="8">
    <source>
        <dbReference type="SAM" id="Phobius"/>
    </source>
</evidence>
<sequence length="296" mass="33711">MTSLFHRAFGRAISNTLRSRPLTCTRLSHSLITHREPASPIVQLVKDRSRMQLRFFSSKPRPQNLKPPSRPYPHRQVPNRPPRRPFLGFLDRISENALFWGIITINGVVFVMWTMSTQRLKIDKNPYSYQWMINNFSSSWRNFSSGRIWTMITSCFSHENIPHILFNGFTFFFMAKPVMSILGSRNFLFLYLGSGIIANVASMSWTNLMRGRDNGSYGASAAIYGVISFLACVAPKMTFQLYGLIPIPAWLAVSGIFAYDTYSALNDSRKGIDTIGHVAGLMGGVVYFLARRFRIL</sequence>
<dbReference type="InterPro" id="IPR022764">
    <property type="entry name" value="Peptidase_S54_rhomboid_dom"/>
</dbReference>
<evidence type="ECO:0000259" key="9">
    <source>
        <dbReference type="Pfam" id="PF01694"/>
    </source>
</evidence>
<comment type="caution">
    <text evidence="10">The sequence shown here is derived from an EMBL/GenBank/DDBJ whole genome shotgun (WGS) entry which is preliminary data.</text>
</comment>
<evidence type="ECO:0000313" key="11">
    <source>
        <dbReference type="Proteomes" id="UP000076154"/>
    </source>
</evidence>
<dbReference type="GO" id="GO:0004252">
    <property type="term" value="F:serine-type endopeptidase activity"/>
    <property type="evidence" value="ECO:0007669"/>
    <property type="project" value="InterPro"/>
</dbReference>
<evidence type="ECO:0000256" key="6">
    <source>
        <dbReference type="ARBA" id="ARBA00023136"/>
    </source>
</evidence>
<keyword evidence="5 8" id="KW-1133">Transmembrane helix</keyword>
<dbReference type="Proteomes" id="UP000076154">
    <property type="component" value="Unassembled WGS sequence"/>
</dbReference>
<feature type="transmembrane region" description="Helical" evidence="8">
    <location>
        <begin position="271"/>
        <end position="290"/>
    </location>
</feature>
<dbReference type="PANTHER" id="PTHR43731:SF14">
    <property type="entry name" value="PRESENILIN-ASSOCIATED RHOMBOID-LIKE PROTEIN, MITOCHONDRIAL"/>
    <property type="match status" value="1"/>
</dbReference>
<protein>
    <submittedName>
        <fullName evidence="10">RHOMBOID-like protein 12, mitochondrial</fullName>
    </submittedName>
</protein>
<comment type="subcellular location">
    <subcellularLocation>
        <location evidence="1">Membrane</location>
        <topology evidence="1">Multi-pass membrane protein</topology>
    </subcellularLocation>
</comment>
<evidence type="ECO:0000256" key="5">
    <source>
        <dbReference type="ARBA" id="ARBA00022989"/>
    </source>
</evidence>
<proteinExistence type="inferred from homology"/>
<feature type="transmembrane region" description="Helical" evidence="8">
    <location>
        <begin position="186"/>
        <end position="205"/>
    </location>
</feature>
<dbReference type="GO" id="GO:0016020">
    <property type="term" value="C:membrane"/>
    <property type="evidence" value="ECO:0007669"/>
    <property type="project" value="UniProtKB-SubCell"/>
</dbReference>
<evidence type="ECO:0000256" key="3">
    <source>
        <dbReference type="ARBA" id="ARBA00022692"/>
    </source>
</evidence>
<dbReference type="PANTHER" id="PTHR43731">
    <property type="entry name" value="RHOMBOID PROTEASE"/>
    <property type="match status" value="1"/>
</dbReference>
<feature type="region of interest" description="Disordered" evidence="7">
    <location>
        <begin position="57"/>
        <end position="80"/>
    </location>
</feature>
<dbReference type="AlphaFoldDB" id="A0A369JN56"/>